<evidence type="ECO:0000313" key="2">
    <source>
        <dbReference type="EMBL" id="MEB3964933.1"/>
    </source>
</evidence>
<evidence type="ECO:0000256" key="1">
    <source>
        <dbReference type="SAM" id="MobiDB-lite"/>
    </source>
</evidence>
<comment type="caution">
    <text evidence="2">The sequence shown here is derived from an EMBL/GenBank/DDBJ whole genome shotgun (WGS) entry which is preliminary data.</text>
</comment>
<evidence type="ECO:0000313" key="3">
    <source>
        <dbReference type="Proteomes" id="UP001352223"/>
    </source>
</evidence>
<protein>
    <submittedName>
        <fullName evidence="2">SEC-C domain-containing protein</fullName>
    </submittedName>
</protein>
<keyword evidence="3" id="KW-1185">Reference proteome</keyword>
<dbReference type="RefSeq" id="WP_324772742.1">
    <property type="nucleotide sequence ID" value="NZ_BAAATS010000002.1"/>
</dbReference>
<proteinExistence type="predicted"/>
<feature type="region of interest" description="Disordered" evidence="1">
    <location>
        <begin position="1"/>
        <end position="22"/>
    </location>
</feature>
<organism evidence="2 3">
    <name type="scientific">Streptomyces kunmingensis</name>
    <dbReference type="NCBI Taxonomy" id="68225"/>
    <lineage>
        <taxon>Bacteria</taxon>
        <taxon>Bacillati</taxon>
        <taxon>Actinomycetota</taxon>
        <taxon>Actinomycetes</taxon>
        <taxon>Kitasatosporales</taxon>
        <taxon>Streptomycetaceae</taxon>
        <taxon>Streptomyces</taxon>
    </lineage>
</organism>
<name>A0ABU6CJP3_9ACTN</name>
<accession>A0ABU6CJP3</accession>
<dbReference type="InterPro" id="IPR004027">
    <property type="entry name" value="SEC_C_motif"/>
</dbReference>
<dbReference type="Pfam" id="PF02810">
    <property type="entry name" value="SEC-C"/>
    <property type="match status" value="1"/>
</dbReference>
<dbReference type="Gene3D" id="3.10.450.50">
    <property type="match status" value="1"/>
</dbReference>
<dbReference type="SUPFAM" id="SSF103642">
    <property type="entry name" value="Sec-C motif"/>
    <property type="match status" value="1"/>
</dbReference>
<dbReference type="Proteomes" id="UP001352223">
    <property type="component" value="Unassembled WGS sequence"/>
</dbReference>
<sequence length="395" mass="44091">MAKRKKARKSGSTGLSRREPTPAELVQQALELASRHPADALAILREEATWLVDEGHDAEALHLFDEALSAARASAGRETELDLDAGRETELEIGADRMFALERVGRGEEAYREALRIRAAHPRSTATWEMLAEFLEGREEYEKSAAWFTAGLSHFLGSTALDEKVVEAARDRPGGFAIDSLITGRHRVRRRLGVPHDEVDDLAHQVHKNSLYNVLIGDAEDLDLLHDPRRQDLLDPDRERTEDEEREYARILGEQSERLGREVAARRGALSQPRMTTVLYWPPDQFAALCARRPALAGAYHDTDAERSREVEKALRDLSDQGALHLGVSLGDADDFDHWLDEQHADPSDGETRARYGDDLAARGPALPWPPARNLPCWCASERKYKKCHGAPGAV</sequence>
<gene>
    <name evidence="2" type="ORF">OKJ48_32580</name>
</gene>
<dbReference type="EMBL" id="JAOZYB010000319">
    <property type="protein sequence ID" value="MEB3964933.1"/>
    <property type="molecule type" value="Genomic_DNA"/>
</dbReference>
<dbReference type="SUPFAM" id="SSF48452">
    <property type="entry name" value="TPR-like"/>
    <property type="match status" value="1"/>
</dbReference>
<reference evidence="2 3" key="1">
    <citation type="submission" date="2022-10" db="EMBL/GenBank/DDBJ databases">
        <authorList>
            <person name="Xie J."/>
            <person name="Shen N."/>
        </authorList>
    </citation>
    <scope>NUCLEOTIDE SEQUENCE [LARGE SCALE GENOMIC DNA]</scope>
    <source>
        <strain evidence="2 3">DSM 41681</strain>
    </source>
</reference>
<dbReference type="Gene3D" id="1.25.40.10">
    <property type="entry name" value="Tetratricopeptide repeat domain"/>
    <property type="match status" value="1"/>
</dbReference>
<dbReference type="InterPro" id="IPR011990">
    <property type="entry name" value="TPR-like_helical_dom_sf"/>
</dbReference>